<keyword evidence="3" id="KW-1185">Reference proteome</keyword>
<dbReference type="PANTHER" id="PTHR45835">
    <property type="entry name" value="YALI0A06105P"/>
    <property type="match status" value="1"/>
</dbReference>
<dbReference type="InterPro" id="IPR041588">
    <property type="entry name" value="Integrase_H2C2"/>
</dbReference>
<dbReference type="InterPro" id="IPR056924">
    <property type="entry name" value="SH3_Tf2-1"/>
</dbReference>
<dbReference type="InterPro" id="IPR036397">
    <property type="entry name" value="RNaseH_sf"/>
</dbReference>
<dbReference type="OrthoDB" id="1432088at2759"/>
<evidence type="ECO:0000259" key="2">
    <source>
        <dbReference type="Pfam" id="PF24626"/>
    </source>
</evidence>
<dbReference type="SUPFAM" id="SSF53098">
    <property type="entry name" value="Ribonuclease H-like"/>
    <property type="match status" value="1"/>
</dbReference>
<dbReference type="Proteomes" id="UP000694853">
    <property type="component" value="Unplaced"/>
</dbReference>
<dbReference type="InterPro" id="IPR012337">
    <property type="entry name" value="RNaseH-like_sf"/>
</dbReference>
<name>A0A8B8K3S1_ABRPR</name>
<gene>
    <name evidence="4" type="primary">LOC113852266</name>
</gene>
<evidence type="ECO:0000259" key="1">
    <source>
        <dbReference type="Pfam" id="PF17921"/>
    </source>
</evidence>
<evidence type="ECO:0000313" key="3">
    <source>
        <dbReference type="Proteomes" id="UP000694853"/>
    </source>
</evidence>
<dbReference type="GeneID" id="113852266"/>
<proteinExistence type="predicted"/>
<dbReference type="AlphaFoldDB" id="A0A8B8K3S1"/>
<feature type="domain" description="Tf2-1-like SH3-like" evidence="2">
    <location>
        <begin position="162"/>
        <end position="197"/>
    </location>
</feature>
<organism evidence="3 4">
    <name type="scientific">Abrus precatorius</name>
    <name type="common">Indian licorice</name>
    <name type="synonym">Glycine abrus</name>
    <dbReference type="NCBI Taxonomy" id="3816"/>
    <lineage>
        <taxon>Eukaryota</taxon>
        <taxon>Viridiplantae</taxon>
        <taxon>Streptophyta</taxon>
        <taxon>Embryophyta</taxon>
        <taxon>Tracheophyta</taxon>
        <taxon>Spermatophyta</taxon>
        <taxon>Magnoliopsida</taxon>
        <taxon>eudicotyledons</taxon>
        <taxon>Gunneridae</taxon>
        <taxon>Pentapetalae</taxon>
        <taxon>rosids</taxon>
        <taxon>fabids</taxon>
        <taxon>Fabales</taxon>
        <taxon>Fabaceae</taxon>
        <taxon>Papilionoideae</taxon>
        <taxon>50 kb inversion clade</taxon>
        <taxon>NPAAA clade</taxon>
        <taxon>indigoferoid/millettioid clade</taxon>
        <taxon>Abreae</taxon>
        <taxon>Abrus</taxon>
    </lineage>
</organism>
<dbReference type="Gene3D" id="3.30.420.10">
    <property type="entry name" value="Ribonuclease H-like superfamily/Ribonuclease H"/>
    <property type="match status" value="1"/>
</dbReference>
<dbReference type="Pfam" id="PF24626">
    <property type="entry name" value="SH3_Tf2-1"/>
    <property type="match status" value="1"/>
</dbReference>
<protein>
    <submittedName>
        <fullName evidence="4">Uncharacterized protein LOC113852266</fullName>
    </submittedName>
</protein>
<dbReference type="PANTHER" id="PTHR45835:SF99">
    <property type="entry name" value="CHROMO DOMAIN-CONTAINING PROTEIN-RELATED"/>
    <property type="match status" value="1"/>
</dbReference>
<sequence>MHQDLKWMFWWPGIRGEIARFVEACLTCQKAKAERRCPPRELQTMEIPEWKWDCVTMNFVSHLSKMVKNHDAKGDWEDMLPLVEFTYNNSYYSSIGMSPFEALYGRKCRTLVCWFQDRVHLMVGLEMLQKTMEEVELIQKRLRVTYNSQKSYADRHRRPLEFEVGDHVGLVAYKLALPAQLVGLHNVFHISQLRKYVPDPTHVIEPDAVQIRDDLSIELPAA</sequence>
<reference evidence="4" key="2">
    <citation type="submission" date="2025-08" db="UniProtKB">
        <authorList>
            <consortium name="RefSeq"/>
        </authorList>
    </citation>
    <scope>IDENTIFICATION</scope>
    <source>
        <tissue evidence="4">Young leaves</tissue>
    </source>
</reference>
<reference evidence="3" key="1">
    <citation type="journal article" date="2019" name="Toxins">
        <title>Detection of Abrin-Like and Prepropulchellin-Like Toxin Genes and Transcripts Using Whole Genome Sequencing and Full-Length Transcript Sequencing of Abrus precatorius.</title>
        <authorList>
            <person name="Hovde B.T."/>
            <person name="Daligault H.E."/>
            <person name="Hanschen E.R."/>
            <person name="Kunde Y.A."/>
            <person name="Johnson M.B."/>
            <person name="Starkenburg S.R."/>
            <person name="Johnson S.L."/>
        </authorList>
    </citation>
    <scope>NUCLEOTIDE SEQUENCE [LARGE SCALE GENOMIC DNA]</scope>
</reference>
<dbReference type="RefSeq" id="XP_027338306.1">
    <property type="nucleotide sequence ID" value="XM_027482505.1"/>
</dbReference>
<dbReference type="Gene3D" id="1.10.340.70">
    <property type="match status" value="1"/>
</dbReference>
<accession>A0A8B8K3S1</accession>
<dbReference type="GO" id="GO:0003676">
    <property type="term" value="F:nucleic acid binding"/>
    <property type="evidence" value="ECO:0007669"/>
    <property type="project" value="InterPro"/>
</dbReference>
<dbReference type="Pfam" id="PF17921">
    <property type="entry name" value="Integrase_H2C2"/>
    <property type="match status" value="1"/>
</dbReference>
<evidence type="ECO:0000313" key="4">
    <source>
        <dbReference type="RefSeq" id="XP_027338306.1"/>
    </source>
</evidence>
<feature type="domain" description="Integrase zinc-binding" evidence="1">
    <location>
        <begin position="1"/>
        <end position="33"/>
    </location>
</feature>
<dbReference type="KEGG" id="aprc:113852266"/>